<accession>A0A951PKY7</accession>
<organism evidence="3 4">
    <name type="scientific">Symplocastrum torsivum CPER-KK1</name>
    <dbReference type="NCBI Taxonomy" id="450513"/>
    <lineage>
        <taxon>Bacteria</taxon>
        <taxon>Bacillati</taxon>
        <taxon>Cyanobacteriota</taxon>
        <taxon>Cyanophyceae</taxon>
        <taxon>Oscillatoriophycideae</taxon>
        <taxon>Oscillatoriales</taxon>
        <taxon>Microcoleaceae</taxon>
        <taxon>Symplocastrum</taxon>
    </lineage>
</organism>
<dbReference type="Proteomes" id="UP000753908">
    <property type="component" value="Unassembled WGS sequence"/>
</dbReference>
<feature type="compositionally biased region" description="Low complexity" evidence="1">
    <location>
        <begin position="22"/>
        <end position="41"/>
    </location>
</feature>
<feature type="domain" description="GAF" evidence="2">
    <location>
        <begin position="308"/>
        <end position="461"/>
    </location>
</feature>
<gene>
    <name evidence="3" type="ORF">KME25_10410</name>
</gene>
<evidence type="ECO:0000313" key="3">
    <source>
        <dbReference type="EMBL" id="MBW4544839.1"/>
    </source>
</evidence>
<dbReference type="SMART" id="SM00065">
    <property type="entry name" value="GAF"/>
    <property type="match status" value="1"/>
</dbReference>
<feature type="compositionally biased region" description="Basic and acidic residues" evidence="1">
    <location>
        <begin position="827"/>
        <end position="840"/>
    </location>
</feature>
<proteinExistence type="predicted"/>
<dbReference type="InterPro" id="IPR003018">
    <property type="entry name" value="GAF"/>
</dbReference>
<dbReference type="InterPro" id="IPR029016">
    <property type="entry name" value="GAF-like_dom_sf"/>
</dbReference>
<reference evidence="3" key="2">
    <citation type="journal article" date="2022" name="Microbiol. Resour. Announc.">
        <title>Metagenome Sequencing to Explore Phylogenomics of Terrestrial Cyanobacteria.</title>
        <authorList>
            <person name="Ward R.D."/>
            <person name="Stajich J.E."/>
            <person name="Johansen J.R."/>
            <person name="Huntemann M."/>
            <person name="Clum A."/>
            <person name="Foster B."/>
            <person name="Foster B."/>
            <person name="Roux S."/>
            <person name="Palaniappan K."/>
            <person name="Varghese N."/>
            <person name="Mukherjee S."/>
            <person name="Reddy T.B.K."/>
            <person name="Daum C."/>
            <person name="Copeland A."/>
            <person name="Chen I.A."/>
            <person name="Ivanova N.N."/>
            <person name="Kyrpides N.C."/>
            <person name="Shapiro N."/>
            <person name="Eloe-Fadrosh E.A."/>
            <person name="Pietrasiak N."/>
        </authorList>
    </citation>
    <scope>NUCLEOTIDE SEQUENCE</scope>
    <source>
        <strain evidence="3">CPER-KK1</strain>
    </source>
</reference>
<feature type="region of interest" description="Disordered" evidence="1">
    <location>
        <begin position="1"/>
        <end position="41"/>
    </location>
</feature>
<name>A0A951PKY7_9CYAN</name>
<evidence type="ECO:0000259" key="2">
    <source>
        <dbReference type="SMART" id="SM00065"/>
    </source>
</evidence>
<reference evidence="3" key="1">
    <citation type="submission" date="2021-05" db="EMBL/GenBank/DDBJ databases">
        <authorList>
            <person name="Pietrasiak N."/>
            <person name="Ward R."/>
            <person name="Stajich J.E."/>
            <person name="Kurbessoian T."/>
        </authorList>
    </citation>
    <scope>NUCLEOTIDE SEQUENCE</scope>
    <source>
        <strain evidence="3">CPER-KK1</strain>
    </source>
</reference>
<dbReference type="AlphaFoldDB" id="A0A951PKY7"/>
<feature type="compositionally biased region" description="Polar residues" evidence="1">
    <location>
        <begin position="1"/>
        <end position="21"/>
    </location>
</feature>
<evidence type="ECO:0000313" key="4">
    <source>
        <dbReference type="Proteomes" id="UP000753908"/>
    </source>
</evidence>
<evidence type="ECO:0000256" key="1">
    <source>
        <dbReference type="SAM" id="MobiDB-lite"/>
    </source>
</evidence>
<protein>
    <submittedName>
        <fullName evidence="3">GAF domain-containing protein</fullName>
    </submittedName>
</protein>
<dbReference type="Gene3D" id="3.30.450.40">
    <property type="match status" value="1"/>
</dbReference>
<sequence>MPTRKPSSNLGKDQQAKNLKPSTNAQTQQANSSASSESAPEQCKNLIEHQAQLVSCHEVTALPNSGGELQNGQLFVKSDNSQQDCDLFPAANEDQTIDNRQPGTDTVRELDWLIHFQRHSQLLMAVVEPSTFTLRYANDYFCSIMGIAGTYADLADREIRLPDLLPEMKGTAVDSLYRQHVLHLVLRDIYKITVPRLRLLDQPVIISLRSPLYPEPRFIEFAFRSDQLTIARMDSHVDELADLDLEQLLEEDRSARLIDSAQLQAWRHRLRLDNYQLSGQLLLEGSDVTERETIRHIIGLLIDRDSILRPDKFRRINKHLRSLFRATNSLILSVENEQTRLFMGTERKELRTTLYSMASLSGSHFLRAAEANRVWNVPDLSLDCHTDCERSLLNQGVRSLLLIPLVVRAMRSKGTRQLAGIVGLMSDRPHSFDGLDCKYAEELMPAFTAALRQAIQQRLTNIHPSVEWRFLQEAERRSWGLPPEPIVFANVYPLYGISDIRGSSEERNRSIQDDLLEQFQLGLRVVEAVCQFQESSLGKQLQLDLLEYIEQVKERVTVDAEVTALRILSDRLEVYLDYFAQCGPDALAAVEAYRRSCSNDHKSVYVSRARYDQTISKINSLLKQTWERWQVRMQQIIPHYCDVESTDGINHMMYVGESIDSKFSAYHLRSLRYEQLRAVCDCARTAFNFQSLYDTQLEVTHLVLVQDLTVDILHDENTEKLFEVRGTRDIRYEIVKKRIDKAVDEQARTRITQPGMLTLVYSTEEEWTEYQQYLRYLGREGWVDTEIQLGTVEPLQGITGLRFARVRVLPAPEQPTDTEDFPGILDPSHEARTEEELTDE</sequence>
<dbReference type="SUPFAM" id="SSF55781">
    <property type="entry name" value="GAF domain-like"/>
    <property type="match status" value="1"/>
</dbReference>
<dbReference type="EMBL" id="JAHHIF010000011">
    <property type="protein sequence ID" value="MBW4544839.1"/>
    <property type="molecule type" value="Genomic_DNA"/>
</dbReference>
<comment type="caution">
    <text evidence="3">The sequence shown here is derived from an EMBL/GenBank/DDBJ whole genome shotgun (WGS) entry which is preliminary data.</text>
</comment>
<feature type="region of interest" description="Disordered" evidence="1">
    <location>
        <begin position="812"/>
        <end position="840"/>
    </location>
</feature>